<organism evidence="3 4">
    <name type="scientific">Allomyces macrogynus (strain ATCC 38327)</name>
    <name type="common">Allomyces javanicus var. macrogynus</name>
    <dbReference type="NCBI Taxonomy" id="578462"/>
    <lineage>
        <taxon>Eukaryota</taxon>
        <taxon>Fungi</taxon>
        <taxon>Fungi incertae sedis</taxon>
        <taxon>Blastocladiomycota</taxon>
        <taxon>Blastocladiomycetes</taxon>
        <taxon>Blastocladiales</taxon>
        <taxon>Blastocladiaceae</taxon>
        <taxon>Allomyces</taxon>
    </lineage>
</organism>
<dbReference type="SMART" id="SM00443">
    <property type="entry name" value="G_patch"/>
    <property type="match status" value="1"/>
</dbReference>
<dbReference type="eggNOG" id="KOG1994">
    <property type="taxonomic scope" value="Eukaryota"/>
</dbReference>
<reference evidence="4" key="2">
    <citation type="submission" date="2009-11" db="EMBL/GenBank/DDBJ databases">
        <title>The Genome Sequence of Allomyces macrogynus strain ATCC 38327.</title>
        <authorList>
            <consortium name="The Broad Institute Genome Sequencing Platform"/>
            <person name="Russ C."/>
            <person name="Cuomo C."/>
            <person name="Shea T."/>
            <person name="Young S.K."/>
            <person name="Zeng Q."/>
            <person name="Koehrsen M."/>
            <person name="Haas B."/>
            <person name="Borodovsky M."/>
            <person name="Guigo R."/>
            <person name="Alvarado L."/>
            <person name="Berlin A."/>
            <person name="Borenstein D."/>
            <person name="Chen Z."/>
            <person name="Engels R."/>
            <person name="Freedman E."/>
            <person name="Gellesch M."/>
            <person name="Goldberg J."/>
            <person name="Griggs A."/>
            <person name="Gujja S."/>
            <person name="Heiman D."/>
            <person name="Hepburn T."/>
            <person name="Howarth C."/>
            <person name="Jen D."/>
            <person name="Larson L."/>
            <person name="Lewis B."/>
            <person name="Mehta T."/>
            <person name="Park D."/>
            <person name="Pearson M."/>
            <person name="Roberts A."/>
            <person name="Saif S."/>
            <person name="Shenoy N."/>
            <person name="Sisk P."/>
            <person name="Stolte C."/>
            <person name="Sykes S."/>
            <person name="Walk T."/>
            <person name="White J."/>
            <person name="Yandava C."/>
            <person name="Burger G."/>
            <person name="Gray M.W."/>
            <person name="Holland P.W.H."/>
            <person name="King N."/>
            <person name="Lang F.B.F."/>
            <person name="Roger A.J."/>
            <person name="Ruiz-Trillo I."/>
            <person name="Lander E."/>
            <person name="Nusbaum C."/>
        </authorList>
    </citation>
    <scope>NUCLEOTIDE SEQUENCE [LARGE SCALE GENOMIC DNA]</scope>
    <source>
        <strain evidence="4">ATCC 38327</strain>
    </source>
</reference>
<dbReference type="PANTHER" id="PTHR21032:SF0">
    <property type="entry name" value="G PATCH DOMAIN-CONTAINING PROTEIN 11"/>
    <property type="match status" value="1"/>
</dbReference>
<reference evidence="3 4" key="1">
    <citation type="submission" date="2009-11" db="EMBL/GenBank/DDBJ databases">
        <title>Annotation of Allomyces macrogynus ATCC 38327.</title>
        <authorList>
            <consortium name="The Broad Institute Genome Sequencing Platform"/>
            <person name="Russ C."/>
            <person name="Cuomo C."/>
            <person name="Burger G."/>
            <person name="Gray M.W."/>
            <person name="Holland P.W.H."/>
            <person name="King N."/>
            <person name="Lang F.B.F."/>
            <person name="Roger A.J."/>
            <person name="Ruiz-Trillo I."/>
            <person name="Young S.K."/>
            <person name="Zeng Q."/>
            <person name="Gargeya S."/>
            <person name="Fitzgerald M."/>
            <person name="Haas B."/>
            <person name="Abouelleil A."/>
            <person name="Alvarado L."/>
            <person name="Arachchi H.M."/>
            <person name="Berlin A."/>
            <person name="Chapman S.B."/>
            <person name="Gearin G."/>
            <person name="Goldberg J."/>
            <person name="Griggs A."/>
            <person name="Gujja S."/>
            <person name="Hansen M."/>
            <person name="Heiman D."/>
            <person name="Howarth C."/>
            <person name="Larimer J."/>
            <person name="Lui A."/>
            <person name="MacDonald P.J.P."/>
            <person name="McCowen C."/>
            <person name="Montmayeur A."/>
            <person name="Murphy C."/>
            <person name="Neiman D."/>
            <person name="Pearson M."/>
            <person name="Priest M."/>
            <person name="Roberts A."/>
            <person name="Saif S."/>
            <person name="Shea T."/>
            <person name="Sisk P."/>
            <person name="Stolte C."/>
            <person name="Sykes S."/>
            <person name="Wortman J."/>
            <person name="Nusbaum C."/>
            <person name="Birren B."/>
        </authorList>
    </citation>
    <scope>NUCLEOTIDE SEQUENCE [LARGE SCALE GENOMIC DNA]</scope>
    <source>
        <strain evidence="3 4">ATCC 38327</strain>
    </source>
</reference>
<feature type="compositionally biased region" description="Basic and acidic residues" evidence="1">
    <location>
        <begin position="51"/>
        <end position="65"/>
    </location>
</feature>
<evidence type="ECO:0000259" key="2">
    <source>
        <dbReference type="PROSITE" id="PS50174"/>
    </source>
</evidence>
<keyword evidence="4" id="KW-1185">Reference proteome</keyword>
<gene>
    <name evidence="3" type="ORF">AMAG_11380</name>
</gene>
<sequence>MASDSDDDYMSAAFLTEPVAPPAAKTSQLTYSERRKLKAREAAAKQAPLREQLKESREHGLKRKLDESNKGMQLLKKMGFKDGKGLGKDAAGMAEPLAVSVHAGRTGIGVKTAEDLAVEQEAKRVKLLQEAQGSFRDWRSTRFQEKMLESDIKKCRKICYELDSKQELQTHTHLWPLSVQPLPEAPVSLPLPDPDADTGEAELAVAPFETIVDDDEEPGPIELVRPDPNDPTADDGPIPRTAEAITFEGLSLDMQLTTLIEYLRTTHRYCIYCGCQYDTQDEMDESCPGSTRDDH</sequence>
<dbReference type="AlphaFoldDB" id="A0A0L0SWM2"/>
<feature type="domain" description="G-patch" evidence="2">
    <location>
        <begin position="67"/>
        <end position="113"/>
    </location>
</feature>
<dbReference type="Pfam" id="PF01585">
    <property type="entry name" value="G-patch"/>
    <property type="match status" value="1"/>
</dbReference>
<dbReference type="OrthoDB" id="786951at2759"/>
<evidence type="ECO:0000313" key="4">
    <source>
        <dbReference type="Proteomes" id="UP000054350"/>
    </source>
</evidence>
<dbReference type="VEuPathDB" id="FungiDB:AMAG_11380"/>
<evidence type="ECO:0000313" key="3">
    <source>
        <dbReference type="EMBL" id="KNE66907.1"/>
    </source>
</evidence>
<dbReference type="EMBL" id="GG745351">
    <property type="protein sequence ID" value="KNE66907.1"/>
    <property type="molecule type" value="Genomic_DNA"/>
</dbReference>
<evidence type="ECO:0000256" key="1">
    <source>
        <dbReference type="SAM" id="MobiDB-lite"/>
    </source>
</evidence>
<dbReference type="PANTHER" id="PTHR21032">
    <property type="entry name" value="G PATCH DOMAIN-CONTAINING PROTEIN 11"/>
    <property type="match status" value="1"/>
</dbReference>
<dbReference type="PROSITE" id="PS50174">
    <property type="entry name" value="G_PATCH"/>
    <property type="match status" value="1"/>
</dbReference>
<dbReference type="InterPro" id="IPR000467">
    <property type="entry name" value="G_patch_dom"/>
</dbReference>
<dbReference type="InterPro" id="IPR025239">
    <property type="entry name" value="DUF4187"/>
</dbReference>
<dbReference type="InterPro" id="IPR039249">
    <property type="entry name" value="GPATCH11"/>
</dbReference>
<dbReference type="STRING" id="578462.A0A0L0SWM2"/>
<feature type="region of interest" description="Disordered" evidence="1">
    <location>
        <begin position="13"/>
        <end position="65"/>
    </location>
</feature>
<accession>A0A0L0SWM2</accession>
<protein>
    <recommendedName>
        <fullName evidence="2">G-patch domain-containing protein</fullName>
    </recommendedName>
</protein>
<name>A0A0L0SWM2_ALLM3</name>
<proteinExistence type="predicted"/>
<feature type="region of interest" description="Disordered" evidence="1">
    <location>
        <begin position="214"/>
        <end position="239"/>
    </location>
</feature>
<dbReference type="Pfam" id="PF13821">
    <property type="entry name" value="DUF4187"/>
    <property type="match status" value="1"/>
</dbReference>
<dbReference type="OMA" id="DYMNMVI"/>
<dbReference type="GO" id="GO:0000776">
    <property type="term" value="C:kinetochore"/>
    <property type="evidence" value="ECO:0007669"/>
    <property type="project" value="TreeGrafter"/>
</dbReference>
<dbReference type="GO" id="GO:0003676">
    <property type="term" value="F:nucleic acid binding"/>
    <property type="evidence" value="ECO:0007669"/>
    <property type="project" value="InterPro"/>
</dbReference>
<dbReference type="SMART" id="SM01173">
    <property type="entry name" value="DUF4187"/>
    <property type="match status" value="1"/>
</dbReference>
<dbReference type="Proteomes" id="UP000054350">
    <property type="component" value="Unassembled WGS sequence"/>
</dbReference>